<dbReference type="Gene3D" id="3.40.50.300">
    <property type="entry name" value="P-loop containing nucleotide triphosphate hydrolases"/>
    <property type="match status" value="2"/>
</dbReference>
<evidence type="ECO:0000256" key="7">
    <source>
        <dbReference type="ARBA" id="ARBA00022962"/>
    </source>
</evidence>
<dbReference type="InterPro" id="IPR029062">
    <property type="entry name" value="Class_I_gatase-like"/>
</dbReference>
<keyword evidence="5 8" id="KW-0067">ATP-binding</keyword>
<dbReference type="GO" id="GO:0005524">
    <property type="term" value="F:ATP binding"/>
    <property type="evidence" value="ECO:0007669"/>
    <property type="project" value="UniProtKB-UniRule"/>
</dbReference>
<comment type="domain">
    <text evidence="8">Comprises of two domains. The C-terminal domain contains the binding site for glutamine and catalyzes the hydrolysis of this substrate to glutamate and ammonia. The N-terminal domain is anticipated to bind ATP and cobyrinate and catalyzes the ultimate synthesis of the diamide product. The ammonia produced via the glutaminase domain is probably translocated to the adjacent domain via a molecular tunnel, where it reacts with an activated intermediate.</text>
</comment>
<gene>
    <name evidence="8" type="primary">cbiA</name>
    <name evidence="11" type="ORF">PQG83_02970</name>
</gene>
<comment type="miscellaneous">
    <text evidence="8">The a and c carboxylates of cobyrinate are activated for nucleophilic attack via formation of a phosphorylated intermediate by ATP. CbiA catalyzes first the amidation of the c-carboxylate, and then that of the a-carboxylate.</text>
</comment>
<dbReference type="HAMAP" id="MF_00027">
    <property type="entry name" value="CobB_CbiA"/>
    <property type="match status" value="1"/>
</dbReference>
<feature type="site" description="Increases nucleophilicity of active site Cys" evidence="8">
    <location>
        <position position="437"/>
    </location>
</feature>
<dbReference type="GO" id="GO:0042242">
    <property type="term" value="F:cobyrinic acid a,c-diamide synthase activity"/>
    <property type="evidence" value="ECO:0007669"/>
    <property type="project" value="UniProtKB-UniRule"/>
</dbReference>
<keyword evidence="12" id="KW-1185">Reference proteome</keyword>
<dbReference type="CDD" id="cd03130">
    <property type="entry name" value="GATase1_CobB"/>
    <property type="match status" value="1"/>
</dbReference>
<dbReference type="InterPro" id="IPR002586">
    <property type="entry name" value="CobQ/CobB/MinD/ParA_Nub-bd_dom"/>
</dbReference>
<keyword evidence="2 8" id="KW-0169">Cobalamin biosynthesis</keyword>
<dbReference type="KEGG" id="nneo:PQG83_02970"/>
<dbReference type="SUPFAM" id="SSF52317">
    <property type="entry name" value="Class I glutamine amidotransferase-like"/>
    <property type="match status" value="1"/>
</dbReference>
<keyword evidence="4 8" id="KW-0547">Nucleotide-binding</keyword>
<evidence type="ECO:0000256" key="8">
    <source>
        <dbReference type="HAMAP-Rule" id="MF_00027"/>
    </source>
</evidence>
<evidence type="ECO:0000256" key="4">
    <source>
        <dbReference type="ARBA" id="ARBA00022741"/>
    </source>
</evidence>
<keyword evidence="7 8" id="KW-0315">Glutamine amidotransferase</keyword>
<comment type="catalytic activity">
    <reaction evidence="8">
        <text>cob(II)yrinate + 2 L-glutamine + 2 ATP + 2 H2O = cob(II)yrinate a,c diamide + 2 L-glutamate + 2 ADP + 2 phosphate + 2 H(+)</text>
        <dbReference type="Rhea" id="RHEA:26289"/>
        <dbReference type="ChEBI" id="CHEBI:15377"/>
        <dbReference type="ChEBI" id="CHEBI:15378"/>
        <dbReference type="ChEBI" id="CHEBI:29985"/>
        <dbReference type="ChEBI" id="CHEBI:30616"/>
        <dbReference type="ChEBI" id="CHEBI:43474"/>
        <dbReference type="ChEBI" id="CHEBI:58359"/>
        <dbReference type="ChEBI" id="CHEBI:58537"/>
        <dbReference type="ChEBI" id="CHEBI:58894"/>
        <dbReference type="ChEBI" id="CHEBI:456216"/>
        <dbReference type="EC" id="6.3.5.11"/>
    </reaction>
</comment>
<evidence type="ECO:0000259" key="10">
    <source>
        <dbReference type="Pfam" id="PF07685"/>
    </source>
</evidence>
<name>A0AA96JWC4_9BACT</name>
<accession>A0AA96JWC4</accession>
<dbReference type="RefSeq" id="WP_312746638.1">
    <property type="nucleotide sequence ID" value="NZ_CP116968.1"/>
</dbReference>
<dbReference type="EMBL" id="CP116968">
    <property type="protein sequence ID" value="WNM62727.1"/>
    <property type="molecule type" value="Genomic_DNA"/>
</dbReference>
<protein>
    <recommendedName>
        <fullName evidence="8">Cobyrinate a,c-diamide synthase</fullName>
        <ecNumber evidence="8">6.3.5.11</ecNumber>
    </recommendedName>
    <alternativeName>
        <fullName evidence="8">Cobyrinic acid a,c-diamide synthetase</fullName>
    </alternativeName>
</protein>
<dbReference type="Pfam" id="PF01656">
    <property type="entry name" value="CbiA"/>
    <property type="match status" value="1"/>
</dbReference>
<evidence type="ECO:0000256" key="2">
    <source>
        <dbReference type="ARBA" id="ARBA00022573"/>
    </source>
</evidence>
<organism evidence="11 12">
    <name type="scientific">Candidatus Nitrospira neomarina</name>
    <dbReference type="NCBI Taxonomy" id="3020899"/>
    <lineage>
        <taxon>Bacteria</taxon>
        <taxon>Pseudomonadati</taxon>
        <taxon>Nitrospirota</taxon>
        <taxon>Nitrospiria</taxon>
        <taxon>Nitrospirales</taxon>
        <taxon>Nitrospiraceae</taxon>
        <taxon>Nitrospira</taxon>
    </lineage>
</organism>
<evidence type="ECO:0000259" key="9">
    <source>
        <dbReference type="Pfam" id="PF01656"/>
    </source>
</evidence>
<dbReference type="EC" id="6.3.5.11" evidence="8"/>
<dbReference type="NCBIfam" id="TIGR00379">
    <property type="entry name" value="cobB"/>
    <property type="match status" value="1"/>
</dbReference>
<feature type="active site" description="Nucleophile" evidence="8">
    <location>
        <position position="334"/>
    </location>
</feature>
<comment type="pathway">
    <text evidence="8">Cofactor biosynthesis; adenosylcobalamin biosynthesis; cob(II)yrinate a,c-diamide from sirohydrochlorin (anaerobic route): step 10/10.</text>
</comment>
<feature type="domain" description="CobB/CobQ-like glutamine amidotransferase" evidence="10">
    <location>
        <begin position="252"/>
        <end position="443"/>
    </location>
</feature>
<keyword evidence="6 8" id="KW-0460">Magnesium</keyword>
<dbReference type="SUPFAM" id="SSF52540">
    <property type="entry name" value="P-loop containing nucleoside triphosphate hydrolases"/>
    <property type="match status" value="1"/>
</dbReference>
<dbReference type="PANTHER" id="PTHR43873">
    <property type="entry name" value="COBYRINATE A,C-DIAMIDE SYNTHASE"/>
    <property type="match status" value="1"/>
</dbReference>
<dbReference type="InterPro" id="IPR027417">
    <property type="entry name" value="P-loop_NTPase"/>
</dbReference>
<comment type="similarity">
    <text evidence="8">Belongs to the CobB/CbiA family.</text>
</comment>
<dbReference type="Gene3D" id="3.40.50.880">
    <property type="match status" value="1"/>
</dbReference>
<dbReference type="NCBIfam" id="NF002204">
    <property type="entry name" value="PRK01077.1"/>
    <property type="match status" value="1"/>
</dbReference>
<evidence type="ECO:0000313" key="11">
    <source>
        <dbReference type="EMBL" id="WNM62727.1"/>
    </source>
</evidence>
<dbReference type="InterPro" id="IPR011698">
    <property type="entry name" value="GATase_3"/>
</dbReference>
<dbReference type="InterPro" id="IPR004484">
    <property type="entry name" value="CbiA/CobB_synth"/>
</dbReference>
<comment type="function">
    <text evidence="8">Catalyzes the ATP-dependent amidation of the two carboxylate groups at positions a and c of cobyrinate, using either L-glutamine or ammonia as the nitrogen source.</text>
</comment>
<sequence>MNFPRLVIAGTQSGVGKTTVTLALLSAFRALGRRVQPFKVGPDFLDPGHHQLASGRESRNLDGWMLGAVLNRTIFQEAAHGADLSIIEGMMGLFDGSSPVKETGSTAELAHQLNAPVLLVVDGSAMARSAAAMVYGYAKFDSSLQVAGVIFNRLNSEGHFLLLKEAVEKETRIPVVGYLRTDSDVTIPDRHLGLRTALEGSRTALYSKLGELASATIDLVRVEQLAQASPEMPVTNSGMPAQGSRPVNRSVRVGVAFDPAFCFYYPENLQLLEEAGAELVRFSPMCDPSLPDVDLVYLGGGYPEIYADVLQRNMSMRQSIQAFSARGGVVYAECGGLMYLANTLRDFDGTVYDMVGVIPAETVMSRTQMTLGYRELTVTCGGLLGDQGVRIRGHEFHYSIFHPEGDLEYLGHLTDAQGRDRGEDGITVGNVIALYTHLHFSSHPHVPVALVESARGATAMRGNRL</sequence>
<keyword evidence="3 8" id="KW-0436">Ligase</keyword>
<dbReference type="CDD" id="cd05388">
    <property type="entry name" value="CobB_N"/>
    <property type="match status" value="1"/>
</dbReference>
<dbReference type="AlphaFoldDB" id="A0AA96JWC4"/>
<evidence type="ECO:0000256" key="6">
    <source>
        <dbReference type="ARBA" id="ARBA00022842"/>
    </source>
</evidence>
<evidence type="ECO:0000256" key="3">
    <source>
        <dbReference type="ARBA" id="ARBA00022598"/>
    </source>
</evidence>
<comment type="cofactor">
    <cofactor evidence="1 8">
        <name>Mg(2+)</name>
        <dbReference type="ChEBI" id="CHEBI:18420"/>
    </cofactor>
</comment>
<dbReference type="Proteomes" id="UP001302494">
    <property type="component" value="Chromosome"/>
</dbReference>
<dbReference type="PROSITE" id="PS51274">
    <property type="entry name" value="GATASE_COBBQ"/>
    <property type="match status" value="1"/>
</dbReference>
<evidence type="ECO:0000313" key="12">
    <source>
        <dbReference type="Proteomes" id="UP001302494"/>
    </source>
</evidence>
<proteinExistence type="inferred from homology"/>
<dbReference type="GO" id="GO:0009236">
    <property type="term" value="P:cobalamin biosynthetic process"/>
    <property type="evidence" value="ECO:0007669"/>
    <property type="project" value="UniProtKB-UniRule"/>
</dbReference>
<dbReference type="PANTHER" id="PTHR43873:SF1">
    <property type="entry name" value="COBYRINATE A,C-DIAMIDE SYNTHASE"/>
    <property type="match status" value="1"/>
</dbReference>
<dbReference type="Pfam" id="PF07685">
    <property type="entry name" value="GATase_3"/>
    <property type="match status" value="1"/>
</dbReference>
<evidence type="ECO:0000256" key="5">
    <source>
        <dbReference type="ARBA" id="ARBA00022840"/>
    </source>
</evidence>
<feature type="domain" description="CobQ/CobB/MinD/ParA nucleotide binding" evidence="9">
    <location>
        <begin position="6"/>
        <end position="191"/>
    </location>
</feature>
<reference evidence="11 12" key="1">
    <citation type="submission" date="2023-01" db="EMBL/GenBank/DDBJ databases">
        <title>Cultivation and genomic characterization of new, ubiquitous marine nitrite-oxidizing bacteria from the Nitrospirales.</title>
        <authorList>
            <person name="Mueller A.J."/>
            <person name="Daebeler A."/>
            <person name="Herbold C.W."/>
            <person name="Kirkegaard R.H."/>
            <person name="Daims H."/>
        </authorList>
    </citation>
    <scope>NUCLEOTIDE SEQUENCE [LARGE SCALE GENOMIC DNA]</scope>
    <source>
        <strain evidence="11 12">DK</strain>
    </source>
</reference>
<evidence type="ECO:0000256" key="1">
    <source>
        <dbReference type="ARBA" id="ARBA00001946"/>
    </source>
</evidence>